<organism evidence="1">
    <name type="scientific">Rhizophora mucronata</name>
    <name type="common">Asiatic mangrove</name>
    <dbReference type="NCBI Taxonomy" id="61149"/>
    <lineage>
        <taxon>Eukaryota</taxon>
        <taxon>Viridiplantae</taxon>
        <taxon>Streptophyta</taxon>
        <taxon>Embryophyta</taxon>
        <taxon>Tracheophyta</taxon>
        <taxon>Spermatophyta</taxon>
        <taxon>Magnoliopsida</taxon>
        <taxon>eudicotyledons</taxon>
        <taxon>Gunneridae</taxon>
        <taxon>Pentapetalae</taxon>
        <taxon>rosids</taxon>
        <taxon>fabids</taxon>
        <taxon>Malpighiales</taxon>
        <taxon>Rhizophoraceae</taxon>
        <taxon>Rhizophora</taxon>
    </lineage>
</organism>
<sequence length="49" mass="5862">MFGSWNLVTRCLIVMFINHYMHVTNAVVCFLVEPQIKWTWCVKVKFLNT</sequence>
<reference evidence="1" key="1">
    <citation type="submission" date="2018-02" db="EMBL/GenBank/DDBJ databases">
        <title>Rhizophora mucronata_Transcriptome.</title>
        <authorList>
            <person name="Meera S.P."/>
            <person name="Sreeshan A."/>
            <person name="Augustine A."/>
        </authorList>
    </citation>
    <scope>NUCLEOTIDE SEQUENCE</scope>
    <source>
        <tissue evidence="1">Leaf</tissue>
    </source>
</reference>
<accession>A0A2P2Q6F0</accession>
<dbReference type="EMBL" id="GGEC01082060">
    <property type="protein sequence ID" value="MBX62544.1"/>
    <property type="molecule type" value="Transcribed_RNA"/>
</dbReference>
<evidence type="ECO:0000313" key="1">
    <source>
        <dbReference type="EMBL" id="MBX62544.1"/>
    </source>
</evidence>
<proteinExistence type="predicted"/>
<name>A0A2P2Q6F0_RHIMU</name>
<dbReference type="AlphaFoldDB" id="A0A2P2Q6F0"/>
<protein>
    <submittedName>
        <fullName evidence="1">Uncharacterized protein</fullName>
    </submittedName>
</protein>